<evidence type="ECO:0000259" key="1">
    <source>
        <dbReference type="Pfam" id="PF00696"/>
    </source>
</evidence>
<gene>
    <name evidence="2" type="ORF">BN1209_0777</name>
</gene>
<dbReference type="Gene3D" id="3.40.1160.10">
    <property type="entry name" value="Acetylglutamate kinase-like"/>
    <property type="match status" value="1"/>
</dbReference>
<dbReference type="OrthoDB" id="8526978at2"/>
<keyword evidence="3" id="KW-1185">Reference proteome</keyword>
<name>A0A0B7IU44_9PROT</name>
<organism evidence="2 3">
    <name type="scientific">Candidatus Methylopumilus turicensis</name>
    <dbReference type="NCBI Taxonomy" id="1581680"/>
    <lineage>
        <taxon>Bacteria</taxon>
        <taxon>Pseudomonadati</taxon>
        <taxon>Pseudomonadota</taxon>
        <taxon>Betaproteobacteria</taxon>
        <taxon>Nitrosomonadales</taxon>
        <taxon>Methylophilaceae</taxon>
        <taxon>Candidatus Methylopumilus</taxon>
    </lineage>
</organism>
<dbReference type="EMBL" id="LN794158">
    <property type="protein sequence ID" value="CEN55820.1"/>
    <property type="molecule type" value="Genomic_DNA"/>
</dbReference>
<evidence type="ECO:0000313" key="3">
    <source>
        <dbReference type="Proteomes" id="UP000056322"/>
    </source>
</evidence>
<reference evidence="3" key="1">
    <citation type="submission" date="2014-12" db="EMBL/GenBank/DDBJ databases">
        <authorList>
            <person name="Salcher M.M."/>
        </authorList>
    </citation>
    <scope>NUCLEOTIDE SEQUENCE [LARGE SCALE GENOMIC DNA]</scope>
    <source>
        <strain evidence="3">MMS-10A-171</strain>
    </source>
</reference>
<evidence type="ECO:0000313" key="2">
    <source>
        <dbReference type="EMBL" id="CEN55820.1"/>
    </source>
</evidence>
<dbReference type="InterPro" id="IPR001048">
    <property type="entry name" value="Asp/Glu/Uridylate_kinase"/>
</dbReference>
<accession>A0A0B7IU44</accession>
<dbReference type="RefSeq" id="WP_045751039.1">
    <property type="nucleotide sequence ID" value="NZ_LN794158.1"/>
</dbReference>
<protein>
    <recommendedName>
        <fullName evidence="1">Aspartate/glutamate/uridylate kinase domain-containing protein</fullName>
    </recommendedName>
</protein>
<proteinExistence type="predicted"/>
<dbReference type="AlphaFoldDB" id="A0A0B7IU44"/>
<dbReference type="SUPFAM" id="SSF53633">
    <property type="entry name" value="Carbamate kinase-like"/>
    <property type="match status" value="1"/>
</dbReference>
<sequence length="208" mass="22331">MWVVKLGGSLMGTAALKGWLDALAQFGDGRVVIVPGGGIFADTVRDAQVKTGIDDATAHQMAVVAMDQYATLMTGLNADLVMASSELEIAKLCLQNKAIVWKASEMVLADKDLPMNWDLTSDSLAAWLATKLNAEHLLIVKSISPSHTEKIEFEDLMSEGVVDLYFGAYATGKSFKTWLVGKSEFININQPISHLSSPMIGVEIVAGS</sequence>
<dbReference type="InterPro" id="IPR036393">
    <property type="entry name" value="AceGlu_kinase-like_sf"/>
</dbReference>
<dbReference type="Proteomes" id="UP000056322">
    <property type="component" value="Chromosome 1"/>
</dbReference>
<dbReference type="STRING" id="1581680.BN1209_0777"/>
<feature type="domain" description="Aspartate/glutamate/uridylate kinase" evidence="1">
    <location>
        <begin position="2"/>
        <end position="143"/>
    </location>
</feature>
<dbReference type="HOGENOM" id="CLU_089197_1_0_4"/>
<dbReference type="Pfam" id="PF00696">
    <property type="entry name" value="AA_kinase"/>
    <property type="match status" value="1"/>
</dbReference>
<dbReference type="KEGG" id="mbac:BN1209_0777"/>